<feature type="transmembrane region" description="Helical" evidence="6">
    <location>
        <begin position="398"/>
        <end position="418"/>
    </location>
</feature>
<feature type="transmembrane region" description="Helical" evidence="6">
    <location>
        <begin position="297"/>
        <end position="319"/>
    </location>
</feature>
<keyword evidence="4 6" id="KW-1133">Transmembrane helix</keyword>
<gene>
    <name evidence="8" type="ORF">CTB96_00280</name>
</gene>
<evidence type="ECO:0000256" key="2">
    <source>
        <dbReference type="ARBA" id="ARBA00022448"/>
    </source>
</evidence>
<evidence type="ECO:0000256" key="3">
    <source>
        <dbReference type="ARBA" id="ARBA00022692"/>
    </source>
</evidence>
<dbReference type="InterPro" id="IPR011701">
    <property type="entry name" value="MFS"/>
</dbReference>
<dbReference type="InterPro" id="IPR020846">
    <property type="entry name" value="MFS_dom"/>
</dbReference>
<feature type="transmembrane region" description="Helical" evidence="6">
    <location>
        <begin position="138"/>
        <end position="163"/>
    </location>
</feature>
<feature type="transmembrane region" description="Helical" evidence="6">
    <location>
        <begin position="169"/>
        <end position="188"/>
    </location>
</feature>
<name>A0A318A0L8_9MICO</name>
<dbReference type="AlphaFoldDB" id="A0A318A0L8"/>
<dbReference type="Gene3D" id="1.20.1720.10">
    <property type="entry name" value="Multidrug resistance protein D"/>
    <property type="match status" value="1"/>
</dbReference>
<dbReference type="Proteomes" id="UP000246722">
    <property type="component" value="Unassembled WGS sequence"/>
</dbReference>
<dbReference type="PANTHER" id="PTHR42718:SF9">
    <property type="entry name" value="MAJOR FACILITATOR SUPERFAMILY MULTIDRUG TRANSPORTER MFSC"/>
    <property type="match status" value="1"/>
</dbReference>
<sequence>MSPADDARRRRLVVAACSLSVFIVSTDTNTVNVALPALQADFAVPLTSLQFLVSAYTMALASFYLLSGTVGDRFGRRTVLLSGLGLFAIGSVLCAAAWSFPILVAFRVIQAVGAAMLAPMAIAILNDEFTDRAERARAIGTWAIAGGLGAGFGPVAGGLLVTAFGWRSIYWATTPFAVLALVLGLLAIRNVTGSTRPALNLGTQALLATALCSLLVVTVHAGSSGFDGVTVLAIAVLVGAVAALVFTERRNRTPLLDARLFRRGPFTGALVAIMSGFFLLGGVFFLSSFFLQTTLGVSALVAGLAMTAWSLGSILSSRFIGQLASRRPAGFFYALTGILATVGIGMMLIASGSGEVILALVFVTVGLFGAGAAFSMANTSTSIFGLEGVAPDIMGRAAAFLSVARQVAQSLGVALTSLVFDGAGGSASAHGSAAYVPAYLFVVGVVVLLLCLVPVAGGWHRRRTTGSR</sequence>
<dbReference type="Pfam" id="PF07690">
    <property type="entry name" value="MFS_1"/>
    <property type="match status" value="1"/>
</dbReference>
<feature type="transmembrane region" description="Helical" evidence="6">
    <location>
        <begin position="78"/>
        <end position="98"/>
    </location>
</feature>
<keyword evidence="2" id="KW-0813">Transport</keyword>
<feature type="transmembrane region" description="Helical" evidence="6">
    <location>
        <begin position="104"/>
        <end position="126"/>
    </location>
</feature>
<organism evidence="8 9">
    <name type="scientific">Cryobacterium arcticum</name>
    <dbReference type="NCBI Taxonomy" id="670052"/>
    <lineage>
        <taxon>Bacteria</taxon>
        <taxon>Bacillati</taxon>
        <taxon>Actinomycetota</taxon>
        <taxon>Actinomycetes</taxon>
        <taxon>Micrococcales</taxon>
        <taxon>Microbacteriaceae</taxon>
        <taxon>Cryobacterium</taxon>
    </lineage>
</organism>
<feature type="transmembrane region" description="Helical" evidence="6">
    <location>
        <begin position="331"/>
        <end position="350"/>
    </location>
</feature>
<dbReference type="GO" id="GO:0022857">
    <property type="term" value="F:transmembrane transporter activity"/>
    <property type="evidence" value="ECO:0007669"/>
    <property type="project" value="InterPro"/>
</dbReference>
<protein>
    <submittedName>
        <fullName evidence="8">MFS transporter</fullName>
    </submittedName>
</protein>
<keyword evidence="5 6" id="KW-0472">Membrane</keyword>
<dbReference type="Gene3D" id="1.20.1250.20">
    <property type="entry name" value="MFS general substrate transporter like domains"/>
    <property type="match status" value="1"/>
</dbReference>
<evidence type="ECO:0000256" key="4">
    <source>
        <dbReference type="ARBA" id="ARBA00022989"/>
    </source>
</evidence>
<dbReference type="SUPFAM" id="SSF103473">
    <property type="entry name" value="MFS general substrate transporter"/>
    <property type="match status" value="1"/>
</dbReference>
<dbReference type="RefSeq" id="WP_110124914.1">
    <property type="nucleotide sequence ID" value="NZ_QHLY01000003.1"/>
</dbReference>
<evidence type="ECO:0000313" key="8">
    <source>
        <dbReference type="EMBL" id="PXA73236.1"/>
    </source>
</evidence>
<evidence type="ECO:0000256" key="1">
    <source>
        <dbReference type="ARBA" id="ARBA00004651"/>
    </source>
</evidence>
<dbReference type="OrthoDB" id="7375466at2"/>
<dbReference type="GO" id="GO:0005886">
    <property type="term" value="C:plasma membrane"/>
    <property type="evidence" value="ECO:0007669"/>
    <property type="project" value="UniProtKB-SubCell"/>
</dbReference>
<feature type="transmembrane region" description="Helical" evidence="6">
    <location>
        <begin position="268"/>
        <end position="291"/>
    </location>
</feature>
<evidence type="ECO:0000256" key="6">
    <source>
        <dbReference type="SAM" id="Phobius"/>
    </source>
</evidence>
<dbReference type="PANTHER" id="PTHR42718">
    <property type="entry name" value="MAJOR FACILITATOR SUPERFAMILY MULTIDRUG TRANSPORTER MFSC"/>
    <property type="match status" value="1"/>
</dbReference>
<dbReference type="InterPro" id="IPR036259">
    <property type="entry name" value="MFS_trans_sf"/>
</dbReference>
<evidence type="ECO:0000256" key="5">
    <source>
        <dbReference type="ARBA" id="ARBA00023136"/>
    </source>
</evidence>
<keyword evidence="3 6" id="KW-0812">Transmembrane</keyword>
<comment type="subcellular location">
    <subcellularLocation>
        <location evidence="1">Cell membrane</location>
        <topology evidence="1">Multi-pass membrane protein</topology>
    </subcellularLocation>
</comment>
<proteinExistence type="predicted"/>
<reference evidence="8 9" key="1">
    <citation type="submission" date="2018-05" db="EMBL/GenBank/DDBJ databases">
        <title>Genetic diversity of glacier-inhabiting Cryobacterium bacteria in China and description of Cryobacterium mengkeensis sp. nov. and Arthrobacter glacialis sp. nov.</title>
        <authorList>
            <person name="Liu Q."/>
            <person name="Xin Y.-H."/>
        </authorList>
    </citation>
    <scope>NUCLEOTIDE SEQUENCE [LARGE SCALE GENOMIC DNA]</scope>
    <source>
        <strain evidence="8 9">SK-1</strain>
    </source>
</reference>
<dbReference type="PROSITE" id="PS50850">
    <property type="entry name" value="MFS"/>
    <property type="match status" value="1"/>
</dbReference>
<dbReference type="EMBL" id="QHLY01000003">
    <property type="protein sequence ID" value="PXA73236.1"/>
    <property type="molecule type" value="Genomic_DNA"/>
</dbReference>
<evidence type="ECO:0000313" key="9">
    <source>
        <dbReference type="Proteomes" id="UP000246722"/>
    </source>
</evidence>
<feature type="transmembrane region" description="Helical" evidence="6">
    <location>
        <begin position="200"/>
        <end position="222"/>
    </location>
</feature>
<comment type="caution">
    <text evidence="8">The sequence shown here is derived from an EMBL/GenBank/DDBJ whole genome shotgun (WGS) entry which is preliminary data.</text>
</comment>
<feature type="transmembrane region" description="Helical" evidence="6">
    <location>
        <begin position="438"/>
        <end position="459"/>
    </location>
</feature>
<keyword evidence="9" id="KW-1185">Reference proteome</keyword>
<evidence type="ECO:0000259" key="7">
    <source>
        <dbReference type="PROSITE" id="PS50850"/>
    </source>
</evidence>
<feature type="transmembrane region" description="Helical" evidence="6">
    <location>
        <begin position="356"/>
        <end position="377"/>
    </location>
</feature>
<accession>A0A318A0L8</accession>
<feature type="transmembrane region" description="Helical" evidence="6">
    <location>
        <begin position="42"/>
        <end position="66"/>
    </location>
</feature>
<feature type="domain" description="Major facilitator superfamily (MFS) profile" evidence="7">
    <location>
        <begin position="13"/>
        <end position="456"/>
    </location>
</feature>
<feature type="transmembrane region" description="Helical" evidence="6">
    <location>
        <begin position="228"/>
        <end position="247"/>
    </location>
</feature>